<proteinExistence type="predicted"/>
<comment type="caution">
    <text evidence="1">The sequence shown here is derived from an EMBL/GenBank/DDBJ whole genome shotgun (WGS) entry which is preliminary data.</text>
</comment>
<dbReference type="Proteomes" id="UP001189429">
    <property type="component" value="Unassembled WGS sequence"/>
</dbReference>
<accession>A0ABN9VAM3</accession>
<keyword evidence="2" id="KW-1185">Reference proteome</keyword>
<dbReference type="EMBL" id="CAUYUJ010016917">
    <property type="protein sequence ID" value="CAK0870039.1"/>
    <property type="molecule type" value="Genomic_DNA"/>
</dbReference>
<gene>
    <name evidence="1" type="ORF">PCOR1329_LOCUS56246</name>
</gene>
<evidence type="ECO:0000313" key="2">
    <source>
        <dbReference type="Proteomes" id="UP001189429"/>
    </source>
</evidence>
<name>A0ABN9VAM3_9DINO</name>
<reference evidence="1" key="1">
    <citation type="submission" date="2023-10" db="EMBL/GenBank/DDBJ databases">
        <authorList>
            <person name="Chen Y."/>
            <person name="Shah S."/>
            <person name="Dougan E. K."/>
            <person name="Thang M."/>
            <person name="Chan C."/>
        </authorList>
    </citation>
    <scope>NUCLEOTIDE SEQUENCE [LARGE SCALE GENOMIC DNA]</scope>
</reference>
<sequence>MAVLSTTAAAVHARQRTNTSRMEAEAEAMAEASEWVKIYQIQDGSRGSYSFPLTTGAYGNISASIGSSHAKLSDSEINSRAVARDGYSHVYQIKSSDCSSYLYVRSNDNYVDTSASFGLTYANTRVCLASSYESCSTWAY</sequence>
<organism evidence="1 2">
    <name type="scientific">Prorocentrum cordatum</name>
    <dbReference type="NCBI Taxonomy" id="2364126"/>
    <lineage>
        <taxon>Eukaryota</taxon>
        <taxon>Sar</taxon>
        <taxon>Alveolata</taxon>
        <taxon>Dinophyceae</taxon>
        <taxon>Prorocentrales</taxon>
        <taxon>Prorocentraceae</taxon>
        <taxon>Prorocentrum</taxon>
    </lineage>
</organism>
<evidence type="ECO:0000313" key="1">
    <source>
        <dbReference type="EMBL" id="CAK0870039.1"/>
    </source>
</evidence>
<protein>
    <submittedName>
        <fullName evidence="1">Uncharacterized protein</fullName>
    </submittedName>
</protein>